<accession>A0ABV5HC76</accession>
<protein>
    <recommendedName>
        <fullName evidence="4">Lipoprotein</fullName>
    </recommendedName>
</protein>
<sequence length="149" mass="17227">MKIQTAKFFLLFQFISFFLMVSCQGEDSNEMRPDPELENAQLKSFPLSEVSLMNIKIVHPELVKGEEKKYGEIEITIPTVHQSLMLSLKQFDLDHNKYSILPSIGDQQDFSKGPVIYTISSNFHRDKSVHYKVKIVIEDKSNMISVDRK</sequence>
<keyword evidence="1" id="KW-0732">Signal</keyword>
<dbReference type="EMBL" id="JBHMFE010000015">
    <property type="protein sequence ID" value="MFB9109423.1"/>
    <property type="molecule type" value="Genomic_DNA"/>
</dbReference>
<dbReference type="RefSeq" id="WP_278010198.1">
    <property type="nucleotide sequence ID" value="NZ_CP121112.1"/>
</dbReference>
<evidence type="ECO:0000313" key="2">
    <source>
        <dbReference type="EMBL" id="MFB9109423.1"/>
    </source>
</evidence>
<organism evidence="2 3">
    <name type="scientific">Flavobacterium gyeonganense</name>
    <dbReference type="NCBI Taxonomy" id="1310418"/>
    <lineage>
        <taxon>Bacteria</taxon>
        <taxon>Pseudomonadati</taxon>
        <taxon>Bacteroidota</taxon>
        <taxon>Flavobacteriia</taxon>
        <taxon>Flavobacteriales</taxon>
        <taxon>Flavobacteriaceae</taxon>
        <taxon>Flavobacterium</taxon>
    </lineage>
</organism>
<evidence type="ECO:0000256" key="1">
    <source>
        <dbReference type="SAM" id="SignalP"/>
    </source>
</evidence>
<comment type="caution">
    <text evidence="2">The sequence shown here is derived from an EMBL/GenBank/DDBJ whole genome shotgun (WGS) entry which is preliminary data.</text>
</comment>
<evidence type="ECO:0008006" key="4">
    <source>
        <dbReference type="Google" id="ProtNLM"/>
    </source>
</evidence>
<keyword evidence="3" id="KW-1185">Reference proteome</keyword>
<dbReference type="PROSITE" id="PS51257">
    <property type="entry name" value="PROKAR_LIPOPROTEIN"/>
    <property type="match status" value="1"/>
</dbReference>
<dbReference type="Proteomes" id="UP001589562">
    <property type="component" value="Unassembled WGS sequence"/>
</dbReference>
<evidence type="ECO:0000313" key="3">
    <source>
        <dbReference type="Proteomes" id="UP001589562"/>
    </source>
</evidence>
<name>A0ABV5HC76_9FLAO</name>
<gene>
    <name evidence="2" type="ORF">ACFFVK_12620</name>
</gene>
<proteinExistence type="predicted"/>
<reference evidence="2 3" key="1">
    <citation type="submission" date="2024-09" db="EMBL/GenBank/DDBJ databases">
        <authorList>
            <person name="Sun Q."/>
            <person name="Mori K."/>
        </authorList>
    </citation>
    <scope>NUCLEOTIDE SEQUENCE [LARGE SCALE GENOMIC DNA]</scope>
    <source>
        <strain evidence="2 3">CECT 8365</strain>
    </source>
</reference>
<feature type="signal peptide" evidence="1">
    <location>
        <begin position="1"/>
        <end position="25"/>
    </location>
</feature>
<feature type="chain" id="PRO_5046987609" description="Lipoprotein" evidence="1">
    <location>
        <begin position="26"/>
        <end position="149"/>
    </location>
</feature>